<keyword evidence="4" id="KW-0804">Transcription</keyword>
<evidence type="ECO:0000256" key="3">
    <source>
        <dbReference type="ARBA" id="ARBA00023082"/>
    </source>
</evidence>
<keyword evidence="3" id="KW-0731">Sigma factor</keyword>
<gene>
    <name evidence="7" type="ORF">FJQ89_03250</name>
</gene>
<organism evidence="7 8">
    <name type="scientific">Janthinobacterium tructae</name>
    <dbReference type="NCBI Taxonomy" id="2590869"/>
    <lineage>
        <taxon>Bacteria</taxon>
        <taxon>Pseudomonadati</taxon>
        <taxon>Pseudomonadota</taxon>
        <taxon>Betaproteobacteria</taxon>
        <taxon>Burkholderiales</taxon>
        <taxon>Oxalobacteraceae</taxon>
        <taxon>Janthinobacterium</taxon>
    </lineage>
</organism>
<dbReference type="SUPFAM" id="SSF88946">
    <property type="entry name" value="Sigma2 domain of RNA polymerase sigma factors"/>
    <property type="match status" value="1"/>
</dbReference>
<name>A0A4Y6RAN5_9BURK</name>
<dbReference type="InterPro" id="IPR036388">
    <property type="entry name" value="WH-like_DNA-bd_sf"/>
</dbReference>
<dbReference type="AlphaFoldDB" id="A0A4Y6RAN5"/>
<dbReference type="OrthoDB" id="8847602at2"/>
<keyword evidence="2" id="KW-0805">Transcription regulation</keyword>
<dbReference type="PANTHER" id="PTHR43133">
    <property type="entry name" value="RNA POLYMERASE ECF-TYPE SIGMA FACTO"/>
    <property type="match status" value="1"/>
</dbReference>
<dbReference type="InterPro" id="IPR013249">
    <property type="entry name" value="RNA_pol_sigma70_r4_t2"/>
</dbReference>
<feature type="domain" description="RNA polymerase sigma-70 region 2" evidence="5">
    <location>
        <begin position="18"/>
        <end position="79"/>
    </location>
</feature>
<dbReference type="NCBIfam" id="TIGR02937">
    <property type="entry name" value="sigma70-ECF"/>
    <property type="match status" value="1"/>
</dbReference>
<accession>A0A4Y6RAN5</accession>
<feature type="domain" description="RNA polymerase sigma factor 70 region 4 type 2" evidence="6">
    <location>
        <begin position="112"/>
        <end position="164"/>
    </location>
</feature>
<dbReference type="Gene3D" id="1.10.1740.10">
    <property type="match status" value="1"/>
</dbReference>
<evidence type="ECO:0000256" key="4">
    <source>
        <dbReference type="ARBA" id="ARBA00023163"/>
    </source>
</evidence>
<dbReference type="GO" id="GO:0003677">
    <property type="term" value="F:DNA binding"/>
    <property type="evidence" value="ECO:0007669"/>
    <property type="project" value="InterPro"/>
</dbReference>
<sequence>MMASVEAFSPCLQAHLATHYARLHRRLTRYLGCSELASDSLHDAWLRLAGKPAPPASSMDAYVCRVACNLAVDRLRQARPWHYADGAEAVLEQLADGAAGPATLAEVRSELAAVDRAVACLPRRHRQVLFGLRLEDATRDEVAARHGISLRSVDTLLRQALDHCAAQTGQTVIGGIGTARRALRTARAGFQPGPPSFAIAT</sequence>
<dbReference type="GO" id="GO:0016987">
    <property type="term" value="F:sigma factor activity"/>
    <property type="evidence" value="ECO:0007669"/>
    <property type="project" value="UniProtKB-KW"/>
</dbReference>
<dbReference type="InterPro" id="IPR007627">
    <property type="entry name" value="RNA_pol_sigma70_r2"/>
</dbReference>
<dbReference type="SUPFAM" id="SSF88659">
    <property type="entry name" value="Sigma3 and sigma4 domains of RNA polymerase sigma factors"/>
    <property type="match status" value="1"/>
</dbReference>
<evidence type="ECO:0000256" key="1">
    <source>
        <dbReference type="ARBA" id="ARBA00010641"/>
    </source>
</evidence>
<reference evidence="7 8" key="1">
    <citation type="submission" date="2019-06" db="EMBL/GenBank/DDBJ databases">
        <title>Complete genome sequence of Janthinobacterium sp. SNU WT3 isolated from diseased rainbow trout.</title>
        <authorList>
            <person name="Oh W.T."/>
            <person name="Park S.C."/>
        </authorList>
    </citation>
    <scope>NUCLEOTIDE SEQUENCE [LARGE SCALE GENOMIC DNA]</scope>
    <source>
        <strain evidence="7 8">SNU WT3</strain>
    </source>
</reference>
<evidence type="ECO:0000256" key="2">
    <source>
        <dbReference type="ARBA" id="ARBA00023015"/>
    </source>
</evidence>
<dbReference type="GO" id="GO:0006352">
    <property type="term" value="P:DNA-templated transcription initiation"/>
    <property type="evidence" value="ECO:0007669"/>
    <property type="project" value="InterPro"/>
</dbReference>
<dbReference type="KEGG" id="jas:FJQ89_03250"/>
<evidence type="ECO:0000259" key="5">
    <source>
        <dbReference type="Pfam" id="PF04542"/>
    </source>
</evidence>
<dbReference type="Gene3D" id="1.10.10.10">
    <property type="entry name" value="Winged helix-like DNA-binding domain superfamily/Winged helix DNA-binding domain"/>
    <property type="match status" value="1"/>
</dbReference>
<dbReference type="Pfam" id="PF04542">
    <property type="entry name" value="Sigma70_r2"/>
    <property type="match status" value="1"/>
</dbReference>
<evidence type="ECO:0000313" key="7">
    <source>
        <dbReference type="EMBL" id="QDG69537.1"/>
    </source>
</evidence>
<dbReference type="InterPro" id="IPR013325">
    <property type="entry name" value="RNA_pol_sigma_r2"/>
</dbReference>
<proteinExistence type="inferred from homology"/>
<dbReference type="InterPro" id="IPR013324">
    <property type="entry name" value="RNA_pol_sigma_r3/r4-like"/>
</dbReference>
<dbReference type="Pfam" id="PF08281">
    <property type="entry name" value="Sigma70_r4_2"/>
    <property type="match status" value="1"/>
</dbReference>
<evidence type="ECO:0000313" key="8">
    <source>
        <dbReference type="Proteomes" id="UP000316665"/>
    </source>
</evidence>
<evidence type="ECO:0000259" key="6">
    <source>
        <dbReference type="Pfam" id="PF08281"/>
    </source>
</evidence>
<dbReference type="Proteomes" id="UP000316665">
    <property type="component" value="Chromosome"/>
</dbReference>
<keyword evidence="8" id="KW-1185">Reference proteome</keyword>
<dbReference type="InterPro" id="IPR014284">
    <property type="entry name" value="RNA_pol_sigma-70_dom"/>
</dbReference>
<dbReference type="PANTHER" id="PTHR43133:SF63">
    <property type="entry name" value="RNA POLYMERASE SIGMA FACTOR FECI-RELATED"/>
    <property type="match status" value="1"/>
</dbReference>
<comment type="similarity">
    <text evidence="1">Belongs to the sigma-70 factor family. ECF subfamily.</text>
</comment>
<dbReference type="InterPro" id="IPR039425">
    <property type="entry name" value="RNA_pol_sigma-70-like"/>
</dbReference>
<protein>
    <submittedName>
        <fullName evidence="7">RNA polymerase sigma factor</fullName>
    </submittedName>
</protein>
<dbReference type="EMBL" id="CP041185">
    <property type="protein sequence ID" value="QDG69537.1"/>
    <property type="molecule type" value="Genomic_DNA"/>
</dbReference>